<organism evidence="1 2">
    <name type="scientific">Fictibacillus fluitans</name>
    <dbReference type="NCBI Taxonomy" id="3058422"/>
    <lineage>
        <taxon>Bacteria</taxon>
        <taxon>Bacillati</taxon>
        <taxon>Bacillota</taxon>
        <taxon>Bacilli</taxon>
        <taxon>Bacillales</taxon>
        <taxon>Fictibacillaceae</taxon>
        <taxon>Fictibacillus</taxon>
    </lineage>
</organism>
<dbReference type="InterPro" id="IPR021377">
    <property type="entry name" value="DUF3006"/>
</dbReference>
<dbReference type="EMBL" id="JAUHTR010000010">
    <property type="protein sequence ID" value="MDN4526351.1"/>
    <property type="molecule type" value="Genomic_DNA"/>
</dbReference>
<sequence>MKKVKGIIDRFEGKYAVVEIGNETRDILRSNLPEHVQTGDVVYFKGDKVVVDKEETEKRRKEIEDLMDEVWED</sequence>
<gene>
    <name evidence="1" type="ORF">QYB97_17845</name>
</gene>
<evidence type="ECO:0000313" key="2">
    <source>
        <dbReference type="Proteomes" id="UP001172721"/>
    </source>
</evidence>
<comment type="caution">
    <text evidence="1">The sequence shown here is derived from an EMBL/GenBank/DDBJ whole genome shotgun (WGS) entry which is preliminary data.</text>
</comment>
<protein>
    <submittedName>
        <fullName evidence="1">DUF3006 domain-containing protein</fullName>
    </submittedName>
</protein>
<evidence type="ECO:0000313" key="1">
    <source>
        <dbReference type="EMBL" id="MDN4526351.1"/>
    </source>
</evidence>
<dbReference type="Pfam" id="PF11213">
    <property type="entry name" value="DUF3006"/>
    <property type="match status" value="1"/>
</dbReference>
<reference evidence="1" key="1">
    <citation type="submission" date="2023-07" db="EMBL/GenBank/DDBJ databases">
        <title>Fictibacillus sp. isolated from freshwater pond.</title>
        <authorList>
            <person name="Kirdat K."/>
            <person name="Bhat A."/>
            <person name="Mourya A."/>
            <person name="Yadav A."/>
        </authorList>
    </citation>
    <scope>NUCLEOTIDE SEQUENCE</scope>
    <source>
        <strain evidence="1">NE201</strain>
    </source>
</reference>
<proteinExistence type="predicted"/>
<dbReference type="Proteomes" id="UP001172721">
    <property type="component" value="Unassembled WGS sequence"/>
</dbReference>
<accession>A0ABT8I022</accession>
<keyword evidence="2" id="KW-1185">Reference proteome</keyword>
<dbReference type="RefSeq" id="WP_301167374.1">
    <property type="nucleotide sequence ID" value="NZ_JAUHTR010000010.1"/>
</dbReference>
<name>A0ABT8I022_9BACL</name>